<organism evidence="1 2">
    <name type="scientific">Cylindrospermum stagnale PCC 7417</name>
    <dbReference type="NCBI Taxonomy" id="56107"/>
    <lineage>
        <taxon>Bacteria</taxon>
        <taxon>Bacillati</taxon>
        <taxon>Cyanobacteriota</taxon>
        <taxon>Cyanophyceae</taxon>
        <taxon>Nostocales</taxon>
        <taxon>Nostocaceae</taxon>
        <taxon>Cylindrospermum</taxon>
    </lineage>
</organism>
<dbReference type="eggNOG" id="ENOG5030XA8">
    <property type="taxonomic scope" value="Bacteria"/>
</dbReference>
<evidence type="ECO:0000313" key="1">
    <source>
        <dbReference type="EMBL" id="AFZ27129.1"/>
    </source>
</evidence>
<dbReference type="RefSeq" id="WP_015210364.1">
    <property type="nucleotide sequence ID" value="NC_019757.1"/>
</dbReference>
<name>K9X4V6_9NOST</name>
<protein>
    <submittedName>
        <fullName evidence="1">Uncharacterized protein</fullName>
    </submittedName>
</protein>
<dbReference type="EMBL" id="CP003642">
    <property type="protein sequence ID" value="AFZ27129.1"/>
    <property type="molecule type" value="Genomic_DNA"/>
</dbReference>
<evidence type="ECO:0000313" key="2">
    <source>
        <dbReference type="Proteomes" id="UP000010475"/>
    </source>
</evidence>
<dbReference type="OrthoDB" id="6398067at2"/>
<gene>
    <name evidence="1" type="ORF">Cylst_5084</name>
</gene>
<accession>K9X4V6</accession>
<keyword evidence="2" id="KW-1185">Reference proteome</keyword>
<reference evidence="1 2" key="1">
    <citation type="submission" date="2012-06" db="EMBL/GenBank/DDBJ databases">
        <title>Finished chromosome of genome of Cylindrospermum stagnale PCC 7417.</title>
        <authorList>
            <consortium name="US DOE Joint Genome Institute"/>
            <person name="Gugger M."/>
            <person name="Coursin T."/>
            <person name="Rippka R."/>
            <person name="Tandeau De Marsac N."/>
            <person name="Huntemann M."/>
            <person name="Wei C.-L."/>
            <person name="Han J."/>
            <person name="Detter J.C."/>
            <person name="Han C."/>
            <person name="Tapia R."/>
            <person name="Chen A."/>
            <person name="Kyrpides N."/>
            <person name="Mavromatis K."/>
            <person name="Markowitz V."/>
            <person name="Szeto E."/>
            <person name="Ivanova N."/>
            <person name="Pagani I."/>
            <person name="Pati A."/>
            <person name="Goodwin L."/>
            <person name="Nordberg H.P."/>
            <person name="Cantor M.N."/>
            <person name="Hua S.X."/>
            <person name="Woyke T."/>
            <person name="Kerfeld C.A."/>
        </authorList>
    </citation>
    <scope>NUCLEOTIDE SEQUENCE [LARGE SCALE GENOMIC DNA]</scope>
    <source>
        <strain evidence="1 2">PCC 7417</strain>
    </source>
</reference>
<dbReference type="KEGG" id="csg:Cylst_5084"/>
<dbReference type="STRING" id="56107.Cylst_5084"/>
<proteinExistence type="predicted"/>
<dbReference type="AlphaFoldDB" id="K9X4V6"/>
<dbReference type="HOGENOM" id="CLU_1358105_0_0_3"/>
<dbReference type="Proteomes" id="UP000010475">
    <property type="component" value="Chromosome"/>
</dbReference>
<sequence>MKDSELTSQSFELSADLGEVALDLLFKEGLLKDIPILGSFVKLATITKDIPNQIFLSKIQRFLRGIENLSEKEKENFLRNLDSKPEIKSKVGECLVLIINRLDDMEKTDILAQLFLKYVKSNIDLETFRRLASAIDIAFIEDIKGLIINPRDNQCLTNLVRSGLSAVSSSGVPAMSGFGDNVIYIGVRISELGNLFVELMNE</sequence>
<dbReference type="PATRIC" id="fig|56107.3.peg.5581"/>